<gene>
    <name evidence="2" type="ORF">D917_09312</name>
</gene>
<evidence type="ECO:0000256" key="1">
    <source>
        <dbReference type="SAM" id="MobiDB-lite"/>
    </source>
</evidence>
<accession>A0A1Y3EG74</accession>
<proteinExistence type="predicted"/>
<comment type="caution">
    <text evidence="2">The sequence shown here is derived from an EMBL/GenBank/DDBJ whole genome shotgun (WGS) entry which is preliminary data.</text>
</comment>
<reference evidence="2 3" key="1">
    <citation type="submission" date="2015-04" db="EMBL/GenBank/DDBJ databases">
        <title>Draft genome of the roundworm Trichinella nativa.</title>
        <authorList>
            <person name="Mitreva M."/>
        </authorList>
    </citation>
    <scope>NUCLEOTIDE SEQUENCE [LARGE SCALE GENOMIC DNA]</scope>
    <source>
        <strain evidence="2 3">ISS45</strain>
    </source>
</reference>
<feature type="compositionally biased region" description="Polar residues" evidence="1">
    <location>
        <begin position="18"/>
        <end position="32"/>
    </location>
</feature>
<evidence type="ECO:0000313" key="2">
    <source>
        <dbReference type="EMBL" id="OUC44134.1"/>
    </source>
</evidence>
<feature type="region of interest" description="Disordered" evidence="1">
    <location>
        <begin position="1"/>
        <end position="36"/>
    </location>
</feature>
<protein>
    <submittedName>
        <fullName evidence="2">Uncharacterized protein</fullName>
    </submittedName>
</protein>
<dbReference type="AlphaFoldDB" id="A0A1Y3EG74"/>
<dbReference type="EMBL" id="LVZM01013296">
    <property type="protein sequence ID" value="OUC44134.1"/>
    <property type="molecule type" value="Genomic_DNA"/>
</dbReference>
<dbReference type="Proteomes" id="UP000243006">
    <property type="component" value="Unassembled WGS sequence"/>
</dbReference>
<evidence type="ECO:0000313" key="3">
    <source>
        <dbReference type="Proteomes" id="UP000243006"/>
    </source>
</evidence>
<name>A0A1Y3EG74_9BILA</name>
<organism evidence="2 3">
    <name type="scientific">Trichinella nativa</name>
    <dbReference type="NCBI Taxonomy" id="6335"/>
    <lineage>
        <taxon>Eukaryota</taxon>
        <taxon>Metazoa</taxon>
        <taxon>Ecdysozoa</taxon>
        <taxon>Nematoda</taxon>
        <taxon>Enoplea</taxon>
        <taxon>Dorylaimia</taxon>
        <taxon>Trichinellida</taxon>
        <taxon>Trichinellidae</taxon>
        <taxon>Trichinella</taxon>
    </lineage>
</organism>
<sequence>MPCSNLPTEVSALPRPTTIPSVRTTSSSSIPRQQQQQVMHRAQTLKVLCPGRMRIGNSRLRSLMGRAVPPSRIISTSVIN</sequence>